<evidence type="ECO:0000256" key="1">
    <source>
        <dbReference type="SAM" id="MobiDB-lite"/>
    </source>
</evidence>
<evidence type="ECO:0000313" key="4">
    <source>
        <dbReference type="Proteomes" id="UP001054945"/>
    </source>
</evidence>
<gene>
    <name evidence="3" type="ORF">CEXT_551131</name>
</gene>
<feature type="transmembrane region" description="Helical" evidence="2">
    <location>
        <begin position="43"/>
        <end position="63"/>
    </location>
</feature>
<feature type="region of interest" description="Disordered" evidence="1">
    <location>
        <begin position="1"/>
        <end position="32"/>
    </location>
</feature>
<sequence>MKTLLNISSPSSENAERGQKSENPPQQTFGENSPILRHNLASLLPVAMATLLSFLLPSIVICFPETSLRRCYKLGTLLSQSNRYIHYKFTPGHHPSPEVFVAMPECHPSPPPHPLPPPFTQRVTSSDEEADDNLPFQSSALDFFPVF</sequence>
<proteinExistence type="predicted"/>
<keyword evidence="2" id="KW-0812">Transmembrane</keyword>
<comment type="caution">
    <text evidence="3">The sequence shown here is derived from an EMBL/GenBank/DDBJ whole genome shotgun (WGS) entry which is preliminary data.</text>
</comment>
<dbReference type="Proteomes" id="UP001054945">
    <property type="component" value="Unassembled WGS sequence"/>
</dbReference>
<feature type="compositionally biased region" description="Polar residues" evidence="1">
    <location>
        <begin position="21"/>
        <end position="31"/>
    </location>
</feature>
<keyword evidence="4" id="KW-1185">Reference proteome</keyword>
<evidence type="ECO:0000313" key="3">
    <source>
        <dbReference type="EMBL" id="GIY22459.1"/>
    </source>
</evidence>
<feature type="compositionally biased region" description="Pro residues" evidence="1">
    <location>
        <begin position="110"/>
        <end position="119"/>
    </location>
</feature>
<accession>A0AAV4RKV5</accession>
<evidence type="ECO:0000256" key="2">
    <source>
        <dbReference type="SAM" id="Phobius"/>
    </source>
</evidence>
<dbReference type="EMBL" id="BPLR01008152">
    <property type="protein sequence ID" value="GIY22459.1"/>
    <property type="molecule type" value="Genomic_DNA"/>
</dbReference>
<reference evidence="3 4" key="1">
    <citation type="submission" date="2021-06" db="EMBL/GenBank/DDBJ databases">
        <title>Caerostris extrusa draft genome.</title>
        <authorList>
            <person name="Kono N."/>
            <person name="Arakawa K."/>
        </authorList>
    </citation>
    <scope>NUCLEOTIDE SEQUENCE [LARGE SCALE GENOMIC DNA]</scope>
</reference>
<organism evidence="3 4">
    <name type="scientific">Caerostris extrusa</name>
    <name type="common">Bark spider</name>
    <name type="synonym">Caerostris bankana</name>
    <dbReference type="NCBI Taxonomy" id="172846"/>
    <lineage>
        <taxon>Eukaryota</taxon>
        <taxon>Metazoa</taxon>
        <taxon>Ecdysozoa</taxon>
        <taxon>Arthropoda</taxon>
        <taxon>Chelicerata</taxon>
        <taxon>Arachnida</taxon>
        <taxon>Araneae</taxon>
        <taxon>Araneomorphae</taxon>
        <taxon>Entelegynae</taxon>
        <taxon>Araneoidea</taxon>
        <taxon>Araneidae</taxon>
        <taxon>Caerostris</taxon>
    </lineage>
</organism>
<protein>
    <submittedName>
        <fullName evidence="3">Uncharacterized protein</fullName>
    </submittedName>
</protein>
<feature type="region of interest" description="Disordered" evidence="1">
    <location>
        <begin position="110"/>
        <end position="131"/>
    </location>
</feature>
<keyword evidence="2" id="KW-0472">Membrane</keyword>
<dbReference type="AlphaFoldDB" id="A0AAV4RKV5"/>
<keyword evidence="2" id="KW-1133">Transmembrane helix</keyword>
<name>A0AAV4RKV5_CAEEX</name>
<feature type="compositionally biased region" description="Polar residues" evidence="1">
    <location>
        <begin position="1"/>
        <end position="13"/>
    </location>
</feature>